<feature type="transmembrane region" description="Helical" evidence="2">
    <location>
        <begin position="39"/>
        <end position="56"/>
    </location>
</feature>
<dbReference type="AlphaFoldDB" id="H6SMQ5"/>
<gene>
    <name evidence="3" type="ORF">RSPPHO_02564</name>
</gene>
<evidence type="ECO:0000313" key="4">
    <source>
        <dbReference type="Proteomes" id="UP000033220"/>
    </source>
</evidence>
<keyword evidence="2" id="KW-0812">Transmembrane</keyword>
<organism evidence="3 4">
    <name type="scientific">Pararhodospirillum photometricum DSM 122</name>
    <dbReference type="NCBI Taxonomy" id="1150469"/>
    <lineage>
        <taxon>Bacteria</taxon>
        <taxon>Pseudomonadati</taxon>
        <taxon>Pseudomonadota</taxon>
        <taxon>Alphaproteobacteria</taxon>
        <taxon>Rhodospirillales</taxon>
        <taxon>Rhodospirillaceae</taxon>
        <taxon>Pararhodospirillum</taxon>
    </lineage>
</organism>
<proteinExistence type="predicted"/>
<keyword evidence="2" id="KW-0472">Membrane</keyword>
<feature type="transmembrane region" description="Helical" evidence="2">
    <location>
        <begin position="62"/>
        <end position="82"/>
    </location>
</feature>
<evidence type="ECO:0000313" key="3">
    <source>
        <dbReference type="EMBL" id="CCG09190.1"/>
    </source>
</evidence>
<dbReference type="HOGENOM" id="CLU_2466984_0_0_5"/>
<dbReference type="EMBL" id="HE663493">
    <property type="protein sequence ID" value="CCG09190.1"/>
    <property type="molecule type" value="Genomic_DNA"/>
</dbReference>
<dbReference type="STRING" id="1150469.RSPPHO_02564"/>
<dbReference type="KEGG" id="rpm:RSPPHO_02564"/>
<dbReference type="PATRIC" id="fig|1150469.3.peg.2915"/>
<evidence type="ECO:0000256" key="2">
    <source>
        <dbReference type="SAM" id="Phobius"/>
    </source>
</evidence>
<name>H6SMQ5_PARPM</name>
<reference evidence="3 4" key="1">
    <citation type="submission" date="2012-02" db="EMBL/GenBank/DDBJ databases">
        <title>Shotgun genome sequence of Phaeospirillum photometricum DSM 122.</title>
        <authorList>
            <person name="Duquesne K."/>
            <person name="Sturgis J."/>
        </authorList>
    </citation>
    <scope>NUCLEOTIDE SEQUENCE [LARGE SCALE GENOMIC DNA]</scope>
    <source>
        <strain evidence="4">DSM122</strain>
    </source>
</reference>
<keyword evidence="4" id="KW-1185">Reference proteome</keyword>
<dbReference type="Proteomes" id="UP000033220">
    <property type="component" value="Chromosome DSM 122"/>
</dbReference>
<keyword evidence="2" id="KW-1133">Transmembrane helix</keyword>
<evidence type="ECO:0000256" key="1">
    <source>
        <dbReference type="SAM" id="MobiDB-lite"/>
    </source>
</evidence>
<sequence length="88" mass="9277">MGRLLGRKALPPAGAGRRHPRHGPHGSFDMAWLARVLPLDPYVISLLLTVGVASVLPASGAWAQGMTAAVGGAIFLLFFFIWRALGTA</sequence>
<protein>
    <submittedName>
        <fullName evidence="3">Uncharacterized protein</fullName>
    </submittedName>
</protein>
<accession>H6SMQ5</accession>
<feature type="region of interest" description="Disordered" evidence="1">
    <location>
        <begin position="1"/>
        <end position="23"/>
    </location>
</feature>